<gene>
    <name evidence="2" type="ORF">DFA_09810</name>
</gene>
<name>F4QAS2_CACFS</name>
<sequence>MSSEFISKEFQIRAVYNKETIRVYQAYNNEIADYAVKHQTFTGCPHWSTERTTWIKPSFLWMMYRSGWAQKDKNQNRILAIDIHIKDFEYAIQNNYKSSTKQKYQIEGQELPPPSKEHSQPPVSKVDKSNYDIVVQWDPERSIKLGKLGSNIKSIQIGIKKRIAEQYSSNWITQITDITNQCLEIKQLLDNGHLDQAQSLLPIEKVYIPSFIK</sequence>
<dbReference type="GeneID" id="14867539"/>
<evidence type="ECO:0008006" key="4">
    <source>
        <dbReference type="Google" id="ProtNLM"/>
    </source>
</evidence>
<dbReference type="Proteomes" id="UP000007797">
    <property type="component" value="Unassembled WGS sequence"/>
</dbReference>
<dbReference type="OMA" id="RDRMTWI"/>
<dbReference type="EMBL" id="GL883026">
    <property type="protein sequence ID" value="EGG14990.1"/>
    <property type="molecule type" value="Genomic_DNA"/>
</dbReference>
<dbReference type="RefSeq" id="XP_004351710.1">
    <property type="nucleotide sequence ID" value="XM_004351658.1"/>
</dbReference>
<dbReference type="InterPro" id="IPR025633">
    <property type="entry name" value="DUF4291"/>
</dbReference>
<accession>F4QAS2</accession>
<dbReference type="AlphaFoldDB" id="F4QAS2"/>
<dbReference type="Pfam" id="PF14124">
    <property type="entry name" value="DUF4291"/>
    <property type="match status" value="1"/>
</dbReference>
<feature type="region of interest" description="Disordered" evidence="1">
    <location>
        <begin position="103"/>
        <end position="125"/>
    </location>
</feature>
<evidence type="ECO:0000256" key="1">
    <source>
        <dbReference type="SAM" id="MobiDB-lite"/>
    </source>
</evidence>
<evidence type="ECO:0000313" key="2">
    <source>
        <dbReference type="EMBL" id="EGG14990.1"/>
    </source>
</evidence>
<organism evidence="2 3">
    <name type="scientific">Cavenderia fasciculata</name>
    <name type="common">Slime mold</name>
    <name type="synonym">Dictyostelium fasciculatum</name>
    <dbReference type="NCBI Taxonomy" id="261658"/>
    <lineage>
        <taxon>Eukaryota</taxon>
        <taxon>Amoebozoa</taxon>
        <taxon>Evosea</taxon>
        <taxon>Eumycetozoa</taxon>
        <taxon>Dictyostelia</taxon>
        <taxon>Acytosteliales</taxon>
        <taxon>Cavenderiaceae</taxon>
        <taxon>Cavenderia</taxon>
    </lineage>
</organism>
<proteinExistence type="predicted"/>
<keyword evidence="3" id="KW-1185">Reference proteome</keyword>
<protein>
    <recommendedName>
        <fullName evidence="4">DUF4291 domain-containing protein</fullName>
    </recommendedName>
</protein>
<dbReference type="KEGG" id="dfa:DFA_09810"/>
<dbReference type="OrthoDB" id="413653at2759"/>
<dbReference type="PANTHER" id="PTHR38567">
    <property type="entry name" value="DUF4291 DOMAIN-CONTAINING PROTEIN"/>
    <property type="match status" value="1"/>
</dbReference>
<dbReference type="PANTHER" id="PTHR38567:SF1">
    <property type="entry name" value="DUF4291 DOMAIN-CONTAINING PROTEIN"/>
    <property type="match status" value="1"/>
</dbReference>
<feature type="compositionally biased region" description="Basic and acidic residues" evidence="1">
    <location>
        <begin position="115"/>
        <end position="125"/>
    </location>
</feature>
<evidence type="ECO:0000313" key="3">
    <source>
        <dbReference type="Proteomes" id="UP000007797"/>
    </source>
</evidence>
<reference evidence="3" key="1">
    <citation type="journal article" date="2011" name="Genome Res.">
        <title>Phylogeny-wide analysis of social amoeba genomes highlights ancient origins for complex intercellular communication.</title>
        <authorList>
            <person name="Heidel A.J."/>
            <person name="Lawal H.M."/>
            <person name="Felder M."/>
            <person name="Schilde C."/>
            <person name="Helps N.R."/>
            <person name="Tunggal B."/>
            <person name="Rivero F."/>
            <person name="John U."/>
            <person name="Schleicher M."/>
            <person name="Eichinger L."/>
            <person name="Platzer M."/>
            <person name="Noegel A.A."/>
            <person name="Schaap P."/>
            <person name="Gloeckner G."/>
        </authorList>
    </citation>
    <scope>NUCLEOTIDE SEQUENCE [LARGE SCALE GENOMIC DNA]</scope>
    <source>
        <strain evidence="3">SH3</strain>
    </source>
</reference>
<dbReference type="STRING" id="1054147.F4QAS2"/>